<dbReference type="GO" id="GO:0016151">
    <property type="term" value="F:nickel cation binding"/>
    <property type="evidence" value="ECO:0007669"/>
    <property type="project" value="InterPro"/>
</dbReference>
<dbReference type="EMBL" id="PZZL01000033">
    <property type="protein sequence ID" value="PTM45166.1"/>
    <property type="molecule type" value="Genomic_DNA"/>
</dbReference>
<name>A0A2T4YP25_9HYPH</name>
<protein>
    <submittedName>
        <fullName evidence="4">Hydrogenase nickel incorporation protein HypA/HybF</fullName>
    </submittedName>
</protein>
<evidence type="ECO:0000256" key="3">
    <source>
        <dbReference type="ARBA" id="ARBA00022833"/>
    </source>
</evidence>
<dbReference type="Proteomes" id="UP000241808">
    <property type="component" value="Unassembled WGS sequence"/>
</dbReference>
<comment type="caution">
    <text evidence="4">The sequence shown here is derived from an EMBL/GenBank/DDBJ whole genome shotgun (WGS) entry which is preliminary data.</text>
</comment>
<sequence length="79" mass="8548">MHELGMARSIAGIIGEHAQGRPVKAVRVAIGPLACIERQALAFCWDIVTDKTGLAGASLGFIEAEGDTFTVREFEFRED</sequence>
<dbReference type="Gene3D" id="3.30.2320.50">
    <property type="match status" value="1"/>
</dbReference>
<evidence type="ECO:0000256" key="1">
    <source>
        <dbReference type="ARBA" id="ARBA00022596"/>
    </source>
</evidence>
<keyword evidence="5" id="KW-1185">Reference proteome</keyword>
<dbReference type="InterPro" id="IPR000688">
    <property type="entry name" value="HypA/HybF"/>
</dbReference>
<organism evidence="4 5">
    <name type="scientific">Phreatobacter oligotrophus</name>
    <dbReference type="NCBI Taxonomy" id="1122261"/>
    <lineage>
        <taxon>Bacteria</taxon>
        <taxon>Pseudomonadati</taxon>
        <taxon>Pseudomonadota</taxon>
        <taxon>Alphaproteobacteria</taxon>
        <taxon>Hyphomicrobiales</taxon>
        <taxon>Phreatobacteraceae</taxon>
        <taxon>Phreatobacter</taxon>
    </lineage>
</organism>
<proteinExistence type="predicted"/>
<dbReference type="OrthoDB" id="288014at2"/>
<reference evidence="4 5" key="1">
    <citation type="submission" date="2018-04" db="EMBL/GenBank/DDBJ databases">
        <title>Genomic Encyclopedia of Archaeal and Bacterial Type Strains, Phase II (KMG-II): from individual species to whole genera.</title>
        <authorList>
            <person name="Goeker M."/>
        </authorList>
    </citation>
    <scope>NUCLEOTIDE SEQUENCE [LARGE SCALE GENOMIC DNA]</scope>
    <source>
        <strain evidence="4 5">DSM 25521</strain>
    </source>
</reference>
<dbReference type="GO" id="GO:0051604">
    <property type="term" value="P:protein maturation"/>
    <property type="evidence" value="ECO:0007669"/>
    <property type="project" value="InterPro"/>
</dbReference>
<dbReference type="RefSeq" id="WP_108179729.1">
    <property type="nucleotide sequence ID" value="NZ_PZZL01000033.1"/>
</dbReference>
<gene>
    <name evidence="4" type="ORF">C8P69_1339</name>
</gene>
<dbReference type="AlphaFoldDB" id="A0A2T4YP25"/>
<evidence type="ECO:0000313" key="4">
    <source>
        <dbReference type="EMBL" id="PTM45166.1"/>
    </source>
</evidence>
<accession>A0A2T4YP25</accession>
<evidence type="ECO:0000313" key="5">
    <source>
        <dbReference type="Proteomes" id="UP000241808"/>
    </source>
</evidence>
<keyword evidence="3" id="KW-0862">Zinc</keyword>
<keyword evidence="1" id="KW-0533">Nickel</keyword>
<evidence type="ECO:0000256" key="2">
    <source>
        <dbReference type="ARBA" id="ARBA00022723"/>
    </source>
</evidence>
<keyword evidence="2" id="KW-0479">Metal-binding</keyword>
<dbReference type="Pfam" id="PF01155">
    <property type="entry name" value="HypA"/>
    <property type="match status" value="1"/>
</dbReference>